<keyword evidence="1" id="KW-0175">Coiled coil</keyword>
<dbReference type="EMBL" id="KB446536">
    <property type="protein sequence ID" value="EME46951.1"/>
    <property type="molecule type" value="Genomic_DNA"/>
</dbReference>
<evidence type="ECO:0000313" key="3">
    <source>
        <dbReference type="Proteomes" id="UP000016933"/>
    </source>
</evidence>
<sequence length="400" mass="45587">NNAAAEQDQIQLFEGLVENVAACAAGLIPHIEGGLKWEDDEGEQIIVRVWSSAFVPVSLNQIRCLSNIQLWLAKLSQGLTAELDVLEQRPPEEHLKVSSAVHLVKVLFIYMDLATRGVQVLSNQAVHETGLKQFQYGKEHSQNKHTIALQEIQVKLQAAQLENRASEIRSWEHEALKLIRPFENRVVELLKYEQQNKERDEEQRRNQERLDEVERCLRELEQDPDGVRVDSSRATNIQEDVKADLQFLARAASKLENRALEARIKNIEQSVEAIHEICQNSLTSLLKANKENKDALAVAEQRIMTKVTESVNRSFEAQLNEINANIARIDKKADQNKTDLNEFKRTQVPDILVQQREAQKAQNMVTYVTQQLSRESQRADANVKALCENLAKVLAKKKNK</sequence>
<reference evidence="2 3" key="2">
    <citation type="journal article" date="2012" name="PLoS Pathog.">
        <title>Diverse lifestyles and strategies of plant pathogenesis encoded in the genomes of eighteen Dothideomycetes fungi.</title>
        <authorList>
            <person name="Ohm R.A."/>
            <person name="Feau N."/>
            <person name="Henrissat B."/>
            <person name="Schoch C.L."/>
            <person name="Horwitz B.A."/>
            <person name="Barry K.W."/>
            <person name="Condon B.J."/>
            <person name="Copeland A.C."/>
            <person name="Dhillon B."/>
            <person name="Glaser F."/>
            <person name="Hesse C.N."/>
            <person name="Kosti I."/>
            <person name="LaButti K."/>
            <person name="Lindquist E.A."/>
            <person name="Lucas S."/>
            <person name="Salamov A.A."/>
            <person name="Bradshaw R.E."/>
            <person name="Ciuffetti L."/>
            <person name="Hamelin R.C."/>
            <person name="Kema G.H.J."/>
            <person name="Lawrence C."/>
            <person name="Scott J.A."/>
            <person name="Spatafora J.W."/>
            <person name="Turgeon B.G."/>
            <person name="de Wit P.J.G.M."/>
            <person name="Zhong S."/>
            <person name="Goodwin S.B."/>
            <person name="Grigoriev I.V."/>
        </authorList>
    </citation>
    <scope>NUCLEOTIDE SEQUENCE [LARGE SCALE GENOMIC DNA]</scope>
    <source>
        <strain evidence="3">NZE10 / CBS 128990</strain>
    </source>
</reference>
<feature type="coiled-coil region" evidence="1">
    <location>
        <begin position="149"/>
        <end position="277"/>
    </location>
</feature>
<accession>N1PU19</accession>
<evidence type="ECO:0000313" key="2">
    <source>
        <dbReference type="EMBL" id="EME46951.1"/>
    </source>
</evidence>
<organism evidence="2 3">
    <name type="scientific">Dothistroma septosporum (strain NZE10 / CBS 128990)</name>
    <name type="common">Red band needle blight fungus</name>
    <name type="synonym">Mycosphaerella pini</name>
    <dbReference type="NCBI Taxonomy" id="675120"/>
    <lineage>
        <taxon>Eukaryota</taxon>
        <taxon>Fungi</taxon>
        <taxon>Dikarya</taxon>
        <taxon>Ascomycota</taxon>
        <taxon>Pezizomycotina</taxon>
        <taxon>Dothideomycetes</taxon>
        <taxon>Dothideomycetidae</taxon>
        <taxon>Mycosphaerellales</taxon>
        <taxon>Mycosphaerellaceae</taxon>
        <taxon>Dothistroma</taxon>
    </lineage>
</organism>
<name>N1PU19_DOTSN</name>
<gene>
    <name evidence="2" type="ORF">DOTSEDRAFT_20775</name>
</gene>
<proteinExistence type="predicted"/>
<feature type="non-terminal residue" evidence="2">
    <location>
        <position position="1"/>
    </location>
</feature>
<dbReference type="Proteomes" id="UP000016933">
    <property type="component" value="Unassembled WGS sequence"/>
</dbReference>
<keyword evidence="3" id="KW-1185">Reference proteome</keyword>
<dbReference type="HOGENOM" id="CLU_689938_0_0_1"/>
<evidence type="ECO:0000256" key="1">
    <source>
        <dbReference type="SAM" id="Coils"/>
    </source>
</evidence>
<protein>
    <submittedName>
        <fullName evidence="2">Uncharacterized protein</fullName>
    </submittedName>
</protein>
<dbReference type="AlphaFoldDB" id="N1PU19"/>
<reference evidence="3" key="1">
    <citation type="journal article" date="2012" name="PLoS Genet.">
        <title>The genomes of the fungal plant pathogens Cladosporium fulvum and Dothistroma septosporum reveal adaptation to different hosts and lifestyles but also signatures of common ancestry.</title>
        <authorList>
            <person name="de Wit P.J.G.M."/>
            <person name="van der Burgt A."/>
            <person name="Oekmen B."/>
            <person name="Stergiopoulos I."/>
            <person name="Abd-Elsalam K.A."/>
            <person name="Aerts A.L."/>
            <person name="Bahkali A.H."/>
            <person name="Beenen H.G."/>
            <person name="Chettri P."/>
            <person name="Cox M.P."/>
            <person name="Datema E."/>
            <person name="de Vries R.P."/>
            <person name="Dhillon B."/>
            <person name="Ganley A.R."/>
            <person name="Griffiths S.A."/>
            <person name="Guo Y."/>
            <person name="Hamelin R.C."/>
            <person name="Henrissat B."/>
            <person name="Kabir M.S."/>
            <person name="Jashni M.K."/>
            <person name="Kema G."/>
            <person name="Klaubauf S."/>
            <person name="Lapidus A."/>
            <person name="Levasseur A."/>
            <person name="Lindquist E."/>
            <person name="Mehrabi R."/>
            <person name="Ohm R.A."/>
            <person name="Owen T.J."/>
            <person name="Salamov A."/>
            <person name="Schwelm A."/>
            <person name="Schijlen E."/>
            <person name="Sun H."/>
            <person name="van den Burg H.A."/>
            <person name="van Ham R.C.H.J."/>
            <person name="Zhang S."/>
            <person name="Goodwin S.B."/>
            <person name="Grigoriev I.V."/>
            <person name="Collemare J."/>
            <person name="Bradshaw R.E."/>
        </authorList>
    </citation>
    <scope>NUCLEOTIDE SEQUENCE [LARGE SCALE GENOMIC DNA]</scope>
    <source>
        <strain evidence="3">NZE10 / CBS 128990</strain>
    </source>
</reference>